<evidence type="ECO:0000313" key="2">
    <source>
        <dbReference type="Proteomes" id="UP001497527"/>
    </source>
</evidence>
<evidence type="ECO:0000313" key="1">
    <source>
        <dbReference type="EMBL" id="CAL2101504.1"/>
    </source>
</evidence>
<accession>A0ABM9P7F7</accession>
<dbReference type="Proteomes" id="UP001497527">
    <property type="component" value="Unassembled WGS sequence"/>
</dbReference>
<proteinExistence type="predicted"/>
<gene>
    <name evidence="1" type="ORF">T190423A01A_10067</name>
</gene>
<dbReference type="EMBL" id="CAXJIO010000010">
    <property type="protein sequence ID" value="CAL2101504.1"/>
    <property type="molecule type" value="Genomic_DNA"/>
</dbReference>
<reference evidence="1 2" key="1">
    <citation type="submission" date="2024-05" db="EMBL/GenBank/DDBJ databases">
        <authorList>
            <person name="Duchaud E."/>
        </authorList>
    </citation>
    <scope>NUCLEOTIDE SEQUENCE [LARGE SCALE GENOMIC DNA]</scope>
    <source>
        <strain evidence="1">Ena-SAMPLE-TAB-13-05-2024-13:56:06:370-140308</strain>
    </source>
</reference>
<keyword evidence="2" id="KW-1185">Reference proteome</keyword>
<sequence length="80" mass="9498">MFNKESFPFVFVSKSEIPVCIETIDSLKTNFVGFVLFSVNFFVDEQLTKLKNININKYFILIKSNWLYINKIIKYLIDFS</sequence>
<protein>
    <submittedName>
        <fullName evidence="1">Uncharacterized protein</fullName>
    </submittedName>
</protein>
<organism evidence="1 2">
    <name type="scientific">Tenacibaculum polynesiense</name>
    <dbReference type="NCBI Taxonomy" id="3137857"/>
    <lineage>
        <taxon>Bacteria</taxon>
        <taxon>Pseudomonadati</taxon>
        <taxon>Bacteroidota</taxon>
        <taxon>Flavobacteriia</taxon>
        <taxon>Flavobacteriales</taxon>
        <taxon>Flavobacteriaceae</taxon>
        <taxon>Tenacibaculum</taxon>
    </lineage>
</organism>
<name>A0ABM9P7F7_9FLAO</name>
<comment type="caution">
    <text evidence="1">The sequence shown here is derived from an EMBL/GenBank/DDBJ whole genome shotgun (WGS) entry which is preliminary data.</text>
</comment>